<name>A0AAE7Q2H3_9MONO</name>
<keyword evidence="13" id="KW-0175">Coiled coil</keyword>
<accession>A0AAE7Q2H3</accession>
<keyword evidence="20" id="KW-1185">Reference proteome</keyword>
<evidence type="ECO:0000256" key="16">
    <source>
        <dbReference type="ARBA" id="ARBA00023180"/>
    </source>
</evidence>
<evidence type="ECO:0000256" key="9">
    <source>
        <dbReference type="ARBA" id="ARBA00022844"/>
    </source>
</evidence>
<keyword evidence="4" id="KW-1032">Host cell membrane</keyword>
<comment type="similarity">
    <text evidence="1 18">Belongs to the paramyxoviruses fusion glycoprotein family.</text>
</comment>
<evidence type="ECO:0000256" key="8">
    <source>
        <dbReference type="ARBA" id="ARBA00022729"/>
    </source>
</evidence>
<evidence type="ECO:0000256" key="6">
    <source>
        <dbReference type="ARBA" id="ARBA00022595"/>
    </source>
</evidence>
<dbReference type="RefSeq" id="YP_010801059.1">
    <property type="nucleotide sequence ID" value="NC_076941.1"/>
</dbReference>
<evidence type="ECO:0000313" key="19">
    <source>
        <dbReference type="EMBL" id="QRN45788.1"/>
    </source>
</evidence>
<dbReference type="Gene3D" id="1.10.287.2480">
    <property type="match status" value="1"/>
</dbReference>
<evidence type="ECO:0000256" key="15">
    <source>
        <dbReference type="ARBA" id="ARBA00023157"/>
    </source>
</evidence>
<sequence length="551" mass="60715">MACVIRLVITIIIAWYIPSQVSCQLALSNLTKVGVIPSRSYNLKITGVTSQQYIVVKLMPNLENVSECALTHVANYKAMLTRILLPINDSLSRVKSAVSDKPINTKSGENFWGAVVAGIALGVASMAQITGSIALHNSLENSKAIHQMKDAISKTNQAVEHLQTSTARTIIAINALQDQINNQFVPALKTLNCEVVGNSIGLRLNQYFSELLLVFGPNLRDPALETLSIQAISQAFNRDFDTLIRTLGYTDIDLLDLIESSSIQGRIVDVNLEDYYIVIQVEYPAVTLIPDATIQLFNLISFSFKGQEWISVFPSQLLVRGAYISAIDISKCTFTTHSILCKHDTSYPISETLSSCARGDIGKCARTRVVNSHVSKFALSGGVLYANCFTINCRCVEPEFAINQDPSATNIMISSEYCREVLVDSIYVRVASKVLPRETFSTDIVTGGIINLDPIDISNEVASIHESLLASNKSLSEAKEILAKVNPKIVNVRTATFLIIAFVVIFVWAVISLIWLIYLTRKNNNRDHLSERSRLVNSHIPTISNLHTYGT</sequence>
<comment type="subunit">
    <text evidence="18">Homotrimer of disulfide-linked F1-F2.</text>
</comment>
<dbReference type="EMBL" id="MW579602">
    <property type="protein sequence ID" value="QRN45788.1"/>
    <property type="molecule type" value="Viral_cRNA"/>
</dbReference>
<feature type="transmembrane region" description="Helical" evidence="18">
    <location>
        <begin position="497"/>
        <end position="519"/>
    </location>
</feature>
<dbReference type="Pfam" id="PF00523">
    <property type="entry name" value="Fusion_gly"/>
    <property type="match status" value="1"/>
</dbReference>
<dbReference type="GO" id="GO:0019031">
    <property type="term" value="C:viral envelope"/>
    <property type="evidence" value="ECO:0007669"/>
    <property type="project" value="UniProtKB-KW"/>
</dbReference>
<dbReference type="GO" id="GO:0046718">
    <property type="term" value="P:symbiont entry into host cell"/>
    <property type="evidence" value="ECO:0007669"/>
    <property type="project" value="UniProtKB-KW"/>
</dbReference>
<evidence type="ECO:0000256" key="2">
    <source>
        <dbReference type="ARBA" id="ARBA00016586"/>
    </source>
</evidence>
<keyword evidence="12 18" id="KW-1133">Transmembrane helix</keyword>
<keyword evidence="17" id="KW-1160">Virus entry into host cell</keyword>
<evidence type="ECO:0000313" key="20">
    <source>
        <dbReference type="Proteomes" id="UP000830720"/>
    </source>
</evidence>
<keyword evidence="8" id="KW-0732">Signal</keyword>
<evidence type="ECO:0000256" key="13">
    <source>
        <dbReference type="ARBA" id="ARBA00023054"/>
    </source>
</evidence>
<dbReference type="Gene3D" id="6.10.10.110">
    <property type="match status" value="1"/>
</dbReference>
<dbReference type="GO" id="GO:0055036">
    <property type="term" value="C:virion membrane"/>
    <property type="evidence" value="ECO:0007669"/>
    <property type="project" value="UniProtKB-SubCell"/>
</dbReference>
<dbReference type="KEGG" id="vg:80539741"/>
<evidence type="ECO:0000256" key="17">
    <source>
        <dbReference type="ARBA" id="ARBA00023296"/>
    </source>
</evidence>
<keyword evidence="6" id="KW-1162">Viral penetration into host cytoplasm</keyword>
<organism evidence="19 20">
    <name type="scientific">Ruloma virus</name>
    <dbReference type="NCBI Taxonomy" id="2811341"/>
    <lineage>
        <taxon>Viruses</taxon>
        <taxon>Riboviria</taxon>
        <taxon>Orthornavirae</taxon>
        <taxon>Negarnaviricota</taxon>
        <taxon>Haploviricotina</taxon>
        <taxon>Monjiviricetes</taxon>
        <taxon>Mononegavirales</taxon>
        <taxon>Paramyxoviridae</taxon>
        <taxon>Orthoparamyxovirinae</taxon>
        <taxon>Jeilongvirus</taxon>
        <taxon>Jeilongvirus rungweense</taxon>
    </lineage>
</organism>
<dbReference type="InterPro" id="IPR000776">
    <property type="entry name" value="Fusion_F0_Paramyxovir"/>
</dbReference>
<dbReference type="GeneID" id="80539741"/>
<protein>
    <recommendedName>
        <fullName evidence="2 18">Fusion glycoprotein F0</fullName>
    </recommendedName>
</protein>
<dbReference type="Gene3D" id="2.60.40.1690">
    <property type="entry name" value="Head and neck region of the ectodomain of NDV fusion glycoprotein"/>
    <property type="match status" value="1"/>
</dbReference>
<comment type="subcellular location">
    <subcellularLocation>
        <location evidence="18">Virion membrane</location>
        <topology evidence="18">Single-pass type I membrane protein</topology>
    </subcellularLocation>
    <subcellularLocation>
        <location evidence="18">Host cell membrane</location>
        <topology evidence="18">Single-pass membrane protein</topology>
    </subcellularLocation>
</comment>
<keyword evidence="9" id="KW-0946">Virion</keyword>
<keyword evidence="10" id="KW-1043">Host membrane</keyword>
<dbReference type="SUPFAM" id="SSF69922">
    <property type="entry name" value="Head and neck region of the ectodomain of NDV fusion glycoprotein"/>
    <property type="match status" value="1"/>
</dbReference>
<keyword evidence="7 18" id="KW-0812">Transmembrane</keyword>
<dbReference type="Gene3D" id="2.40.490.10">
    <property type="entry name" value="Newcastle disease virus like domain"/>
    <property type="match status" value="1"/>
</dbReference>
<dbReference type="GO" id="GO:0020002">
    <property type="term" value="C:host cell plasma membrane"/>
    <property type="evidence" value="ECO:0007669"/>
    <property type="project" value="UniProtKB-SubCell"/>
</dbReference>
<dbReference type="SUPFAM" id="SSF58069">
    <property type="entry name" value="Virus ectodomain"/>
    <property type="match status" value="1"/>
</dbReference>
<keyword evidence="16" id="KW-0325">Glycoprotein</keyword>
<evidence type="ECO:0000256" key="5">
    <source>
        <dbReference type="ARBA" id="ARBA00022521"/>
    </source>
</evidence>
<reference evidence="19" key="1">
    <citation type="submission" date="2021-02" db="EMBL/GenBank/DDBJ databases">
        <authorList>
            <person name="Vanmechelen B."/>
            <person name="Meurs S."/>
            <person name="Bletsa M."/>
            <person name="Zisi Z."/>
            <person name="Lemey P."/>
            <person name="Maes P."/>
        </authorList>
    </citation>
    <scope>NUCLEOTIDE SEQUENCE</scope>
    <source>
        <strain evidence="19">TA502</strain>
    </source>
</reference>
<keyword evidence="15" id="KW-1015">Disulfide bond</keyword>
<evidence type="ECO:0000256" key="4">
    <source>
        <dbReference type="ARBA" id="ARBA00022511"/>
    </source>
</evidence>
<evidence type="ECO:0000256" key="14">
    <source>
        <dbReference type="ARBA" id="ARBA00023136"/>
    </source>
</evidence>
<keyword evidence="5" id="KW-1169">Fusion of virus membrane with host cell membrane</keyword>
<keyword evidence="11 18" id="KW-0261">Viral envelope protein</keyword>
<evidence type="ECO:0000256" key="10">
    <source>
        <dbReference type="ARBA" id="ARBA00022870"/>
    </source>
</evidence>
<evidence type="ECO:0000256" key="18">
    <source>
        <dbReference type="RuleBase" id="RU003705"/>
    </source>
</evidence>
<gene>
    <name evidence="19" type="primary">F</name>
</gene>
<evidence type="ECO:0000256" key="7">
    <source>
        <dbReference type="ARBA" id="ARBA00022692"/>
    </source>
</evidence>
<keyword evidence="3" id="KW-1168">Fusion of virus membrane with host membrane</keyword>
<evidence type="ECO:0000256" key="1">
    <source>
        <dbReference type="ARBA" id="ARBA00008211"/>
    </source>
</evidence>
<evidence type="ECO:0000256" key="11">
    <source>
        <dbReference type="ARBA" id="ARBA00022879"/>
    </source>
</evidence>
<proteinExistence type="inferred from homology"/>
<dbReference type="GO" id="GO:0019064">
    <property type="term" value="P:fusion of virus membrane with host plasma membrane"/>
    <property type="evidence" value="ECO:0007669"/>
    <property type="project" value="UniProtKB-KW"/>
</dbReference>
<evidence type="ECO:0000256" key="3">
    <source>
        <dbReference type="ARBA" id="ARBA00022506"/>
    </source>
</evidence>
<keyword evidence="14 18" id="KW-0472">Membrane</keyword>
<dbReference type="Proteomes" id="UP000830720">
    <property type="component" value="Segment"/>
</dbReference>
<evidence type="ECO:0000256" key="12">
    <source>
        <dbReference type="ARBA" id="ARBA00022989"/>
    </source>
</evidence>